<protein>
    <submittedName>
        <fullName evidence="6">LysR family transcriptional regulator</fullName>
    </submittedName>
</protein>
<dbReference type="SUPFAM" id="SSF53850">
    <property type="entry name" value="Periplasmic binding protein-like II"/>
    <property type="match status" value="1"/>
</dbReference>
<gene>
    <name evidence="6" type="ORF">DI533_10730</name>
</gene>
<dbReference type="GO" id="GO:0043565">
    <property type="term" value="F:sequence-specific DNA binding"/>
    <property type="evidence" value="ECO:0007669"/>
    <property type="project" value="TreeGrafter"/>
</dbReference>
<dbReference type="CDD" id="cd08422">
    <property type="entry name" value="PBP2_CrgA_like"/>
    <property type="match status" value="1"/>
</dbReference>
<evidence type="ECO:0000256" key="1">
    <source>
        <dbReference type="ARBA" id="ARBA00009437"/>
    </source>
</evidence>
<sequence length="299" mass="32832">MTSLDDMRSFVEVIGLGGIGRAAHRLGISKSILSRRITAMEEDLGVRLLTRSRRGVTPTDAGIEWFSRCERILAEVSEAREVVAGKAGDMTGRLRITAPQSFGLRHVAPVLTHMACRYPRLEIDADFSDRVVDLVSEGYDIAVRIGDPRDTSLIARRIAPVRAILAASPAYLERAGKPQEPADLLSHECLLYTGGSASEWRLRAGRKWISLHPYGRLRSANGEAVLGWAKEGLGICNVPRFLIQEELASGALEQVLADYPQPEYSVYILRPPGAHLPAKVRVVIDALIARFEGQSEVTL</sequence>
<dbReference type="Proteomes" id="UP000248975">
    <property type="component" value="Unassembled WGS sequence"/>
</dbReference>
<keyword evidence="3" id="KW-0238">DNA-binding</keyword>
<organism evidence="6 7">
    <name type="scientific">Cereibacter sphaeroides</name>
    <name type="common">Rhodobacter sphaeroides</name>
    <dbReference type="NCBI Taxonomy" id="1063"/>
    <lineage>
        <taxon>Bacteria</taxon>
        <taxon>Pseudomonadati</taxon>
        <taxon>Pseudomonadota</taxon>
        <taxon>Alphaproteobacteria</taxon>
        <taxon>Rhodobacterales</taxon>
        <taxon>Paracoccaceae</taxon>
        <taxon>Cereibacter</taxon>
    </lineage>
</organism>
<keyword evidence="2" id="KW-0805">Transcription regulation</keyword>
<dbReference type="Gene3D" id="1.10.10.10">
    <property type="entry name" value="Winged helix-like DNA-binding domain superfamily/Winged helix DNA-binding domain"/>
    <property type="match status" value="1"/>
</dbReference>
<dbReference type="PROSITE" id="PS50931">
    <property type="entry name" value="HTH_LYSR"/>
    <property type="match status" value="1"/>
</dbReference>
<dbReference type="AlphaFoldDB" id="A0A2W5SCE7"/>
<evidence type="ECO:0000256" key="4">
    <source>
        <dbReference type="ARBA" id="ARBA00023163"/>
    </source>
</evidence>
<comment type="caution">
    <text evidence="6">The sequence shown here is derived from an EMBL/GenBank/DDBJ whole genome shotgun (WGS) entry which is preliminary data.</text>
</comment>
<dbReference type="InterPro" id="IPR036390">
    <property type="entry name" value="WH_DNA-bd_sf"/>
</dbReference>
<accession>A0A2W5SCE7</accession>
<comment type="similarity">
    <text evidence="1">Belongs to the LysR transcriptional regulatory family.</text>
</comment>
<dbReference type="GO" id="GO:0003700">
    <property type="term" value="F:DNA-binding transcription factor activity"/>
    <property type="evidence" value="ECO:0007669"/>
    <property type="project" value="InterPro"/>
</dbReference>
<evidence type="ECO:0000256" key="2">
    <source>
        <dbReference type="ARBA" id="ARBA00023015"/>
    </source>
</evidence>
<dbReference type="FunFam" id="3.40.190.290:FF:000001">
    <property type="entry name" value="Transcriptional regulator, LysR family"/>
    <property type="match status" value="1"/>
</dbReference>
<evidence type="ECO:0000313" key="6">
    <source>
        <dbReference type="EMBL" id="PZQ97644.1"/>
    </source>
</evidence>
<dbReference type="Pfam" id="PF00126">
    <property type="entry name" value="HTH_1"/>
    <property type="match status" value="1"/>
</dbReference>
<name>A0A2W5SCE7_CERSP</name>
<evidence type="ECO:0000313" key="7">
    <source>
        <dbReference type="Proteomes" id="UP000248975"/>
    </source>
</evidence>
<evidence type="ECO:0000259" key="5">
    <source>
        <dbReference type="PROSITE" id="PS50931"/>
    </source>
</evidence>
<dbReference type="SUPFAM" id="SSF46785">
    <property type="entry name" value="Winged helix' DNA-binding domain"/>
    <property type="match status" value="1"/>
</dbReference>
<dbReference type="InterPro" id="IPR058163">
    <property type="entry name" value="LysR-type_TF_proteobact-type"/>
</dbReference>
<reference evidence="6 7" key="1">
    <citation type="submission" date="2017-08" db="EMBL/GenBank/DDBJ databases">
        <title>Infants hospitalized years apart are colonized by the same room-sourced microbial strains.</title>
        <authorList>
            <person name="Brooks B."/>
            <person name="Olm M.R."/>
            <person name="Firek B.A."/>
            <person name="Baker R."/>
            <person name="Thomas B.C."/>
            <person name="Morowitz M.J."/>
            <person name="Banfield J.F."/>
        </authorList>
    </citation>
    <scope>NUCLEOTIDE SEQUENCE [LARGE SCALE GENOMIC DNA]</scope>
    <source>
        <strain evidence="6">S2_003_000_R2_11</strain>
    </source>
</reference>
<dbReference type="Gene3D" id="3.40.190.290">
    <property type="match status" value="1"/>
</dbReference>
<dbReference type="Pfam" id="PF03466">
    <property type="entry name" value="LysR_substrate"/>
    <property type="match status" value="1"/>
</dbReference>
<dbReference type="InterPro" id="IPR036388">
    <property type="entry name" value="WH-like_DNA-bd_sf"/>
</dbReference>
<dbReference type="EMBL" id="QFQS01000002">
    <property type="protein sequence ID" value="PZQ97644.1"/>
    <property type="molecule type" value="Genomic_DNA"/>
</dbReference>
<dbReference type="InterPro" id="IPR000847">
    <property type="entry name" value="LysR_HTH_N"/>
</dbReference>
<dbReference type="FunFam" id="1.10.10.10:FF:000001">
    <property type="entry name" value="LysR family transcriptional regulator"/>
    <property type="match status" value="1"/>
</dbReference>
<dbReference type="GO" id="GO:0006351">
    <property type="term" value="P:DNA-templated transcription"/>
    <property type="evidence" value="ECO:0007669"/>
    <property type="project" value="TreeGrafter"/>
</dbReference>
<dbReference type="PANTHER" id="PTHR30537:SF5">
    <property type="entry name" value="HTH-TYPE TRANSCRIPTIONAL ACTIVATOR TTDR-RELATED"/>
    <property type="match status" value="1"/>
</dbReference>
<dbReference type="PANTHER" id="PTHR30537">
    <property type="entry name" value="HTH-TYPE TRANSCRIPTIONAL REGULATOR"/>
    <property type="match status" value="1"/>
</dbReference>
<feature type="domain" description="HTH lysR-type" evidence="5">
    <location>
        <begin position="1"/>
        <end position="59"/>
    </location>
</feature>
<evidence type="ECO:0000256" key="3">
    <source>
        <dbReference type="ARBA" id="ARBA00023125"/>
    </source>
</evidence>
<keyword evidence="4" id="KW-0804">Transcription</keyword>
<proteinExistence type="inferred from homology"/>
<dbReference type="InterPro" id="IPR005119">
    <property type="entry name" value="LysR_subst-bd"/>
</dbReference>